<proteinExistence type="predicted"/>
<accession>A0A7X6H9V2</accession>
<comment type="caution">
    <text evidence="2">The sequence shown here is derived from an EMBL/GenBank/DDBJ whole genome shotgun (WGS) entry which is preliminary data.</text>
</comment>
<reference evidence="2 3" key="1">
    <citation type="submission" date="2020-04" db="EMBL/GenBank/DDBJ databases">
        <title>Arthrobacter sp. nov.</title>
        <authorList>
            <person name="Liu S."/>
        </authorList>
    </citation>
    <scope>NUCLEOTIDE SEQUENCE [LARGE SCALE GENOMIC DNA]</scope>
    <source>
        <strain evidence="2 3">E918</strain>
    </source>
</reference>
<keyword evidence="3" id="KW-1185">Reference proteome</keyword>
<dbReference type="Gene3D" id="1.20.1270.360">
    <property type="match status" value="1"/>
</dbReference>
<feature type="region of interest" description="Disordered" evidence="1">
    <location>
        <begin position="1"/>
        <end position="20"/>
    </location>
</feature>
<dbReference type="InterPro" id="IPR005560">
    <property type="entry name" value="Csp_YhjQ"/>
</dbReference>
<evidence type="ECO:0000313" key="3">
    <source>
        <dbReference type="Proteomes" id="UP000544090"/>
    </source>
</evidence>
<evidence type="ECO:0000256" key="1">
    <source>
        <dbReference type="SAM" id="MobiDB-lite"/>
    </source>
</evidence>
<dbReference type="Pfam" id="PF03860">
    <property type="entry name" value="Csp"/>
    <property type="match status" value="1"/>
</dbReference>
<gene>
    <name evidence="2" type="ORF">HGG74_01040</name>
</gene>
<protein>
    <submittedName>
        <fullName evidence="2">Four-helix bundle copper-binding protein</fullName>
    </submittedName>
</protein>
<dbReference type="PANTHER" id="PTHR37310">
    <property type="entry name" value="CYTOPLASMIC PROTEIN-RELATED"/>
    <property type="match status" value="1"/>
</dbReference>
<evidence type="ECO:0000313" key="2">
    <source>
        <dbReference type="EMBL" id="NKX53141.1"/>
    </source>
</evidence>
<organism evidence="2 3">
    <name type="scientific">Arthrobacter mobilis</name>
    <dbReference type="NCBI Taxonomy" id="2724944"/>
    <lineage>
        <taxon>Bacteria</taxon>
        <taxon>Bacillati</taxon>
        <taxon>Actinomycetota</taxon>
        <taxon>Actinomycetes</taxon>
        <taxon>Micrococcales</taxon>
        <taxon>Micrococcaceae</taxon>
        <taxon>Arthrobacter</taxon>
    </lineage>
</organism>
<dbReference type="AlphaFoldDB" id="A0A7X6H9V2"/>
<name>A0A7X6H9V2_9MICC</name>
<sequence length="136" mass="14360">MTGAERSLLAHPAAPETPAGNRTAEAACIDACLDCAQACISGADACLEEDNIGMFRQGIRAEQICADICLATAAVLSRLGTPAVRSVRALVEACREACVDCRQLCSPHETYEHCVVAAQACDRCEQACAQLLQAYE</sequence>
<dbReference type="Proteomes" id="UP000544090">
    <property type="component" value="Unassembled WGS sequence"/>
</dbReference>
<dbReference type="PANTHER" id="PTHR37310:SF1">
    <property type="entry name" value="CYTOPLASMIC PROTEIN"/>
    <property type="match status" value="1"/>
</dbReference>
<dbReference type="RefSeq" id="WP_168484487.1">
    <property type="nucleotide sequence ID" value="NZ_JAAZSQ010000001.1"/>
</dbReference>
<dbReference type="EMBL" id="JAAZSQ010000001">
    <property type="protein sequence ID" value="NKX53141.1"/>
    <property type="molecule type" value="Genomic_DNA"/>
</dbReference>